<comment type="similarity">
    <text evidence="6">Belongs to the NAD kinase family.</text>
</comment>
<dbReference type="RefSeq" id="WP_013182228.1">
    <property type="nucleotide sequence ID" value="NC_014225.1"/>
</dbReference>
<dbReference type="InterPro" id="IPR017438">
    <property type="entry name" value="ATP-NAD_kinase_N"/>
</dbReference>
<gene>
    <name evidence="6" type="primary">nadK</name>
    <name evidence="7" type="ordered locus">wcw_1158</name>
</gene>
<feature type="binding site" evidence="6">
    <location>
        <begin position="64"/>
        <end position="65"/>
    </location>
    <ligand>
        <name>NAD(+)</name>
        <dbReference type="ChEBI" id="CHEBI:57540"/>
    </ligand>
</feature>
<dbReference type="eggNOG" id="COG0061">
    <property type="taxonomic scope" value="Bacteria"/>
</dbReference>
<dbReference type="InterPro" id="IPR017437">
    <property type="entry name" value="ATP-NAD_kinase_PpnK-typ_C"/>
</dbReference>
<dbReference type="STRING" id="716544.wcw_1158"/>
<dbReference type="InterPro" id="IPR002504">
    <property type="entry name" value="NADK"/>
</dbReference>
<dbReference type="GO" id="GO:0005524">
    <property type="term" value="F:ATP binding"/>
    <property type="evidence" value="ECO:0007669"/>
    <property type="project" value="UniProtKB-KW"/>
</dbReference>
<dbReference type="GO" id="GO:0046872">
    <property type="term" value="F:metal ion binding"/>
    <property type="evidence" value="ECO:0007669"/>
    <property type="project" value="UniProtKB-UniRule"/>
</dbReference>
<feature type="active site" description="Proton acceptor" evidence="6">
    <location>
        <position position="64"/>
    </location>
</feature>
<keyword evidence="4 6" id="KW-0520">NAD</keyword>
<dbReference type="EMBL" id="CP001928">
    <property type="protein sequence ID" value="ADI38515.1"/>
    <property type="molecule type" value="Genomic_DNA"/>
</dbReference>
<dbReference type="SUPFAM" id="SSF111331">
    <property type="entry name" value="NAD kinase/diacylglycerol kinase-like"/>
    <property type="match status" value="1"/>
</dbReference>
<dbReference type="Gene3D" id="3.40.50.10330">
    <property type="entry name" value="Probable inorganic polyphosphate/atp-NAD kinase, domain 1"/>
    <property type="match status" value="1"/>
</dbReference>
<evidence type="ECO:0000256" key="6">
    <source>
        <dbReference type="HAMAP-Rule" id="MF_00361"/>
    </source>
</evidence>
<keyword evidence="6" id="KW-0067">ATP-binding</keyword>
<dbReference type="HOGENOM" id="CLU_008831_0_1_0"/>
<evidence type="ECO:0000313" key="7">
    <source>
        <dbReference type="EMBL" id="ADI38515.1"/>
    </source>
</evidence>
<keyword evidence="2 6" id="KW-0418">Kinase</keyword>
<dbReference type="GO" id="GO:0019674">
    <property type="term" value="P:NAD+ metabolic process"/>
    <property type="evidence" value="ECO:0007669"/>
    <property type="project" value="InterPro"/>
</dbReference>
<dbReference type="EC" id="2.7.1.23" evidence="6"/>
<dbReference type="Gene3D" id="2.60.200.30">
    <property type="entry name" value="Probable inorganic polyphosphate/atp-NAD kinase, domain 2"/>
    <property type="match status" value="1"/>
</dbReference>
<dbReference type="GO" id="GO:0005737">
    <property type="term" value="C:cytoplasm"/>
    <property type="evidence" value="ECO:0007669"/>
    <property type="project" value="UniProtKB-SubCell"/>
</dbReference>
<comment type="function">
    <text evidence="6">Involved in the regulation of the intracellular balance of NAD and NADP, and is a key enzyme in the biosynthesis of NADP. Catalyzes specifically the phosphorylation on 2'-hydroxyl of the adenosine moiety of NAD to yield NADP.</text>
</comment>
<evidence type="ECO:0000256" key="3">
    <source>
        <dbReference type="ARBA" id="ARBA00022857"/>
    </source>
</evidence>
<dbReference type="GO" id="GO:0003951">
    <property type="term" value="F:NAD+ kinase activity"/>
    <property type="evidence" value="ECO:0007669"/>
    <property type="project" value="UniProtKB-UniRule"/>
</dbReference>
<dbReference type="InterPro" id="IPR016064">
    <property type="entry name" value="NAD/diacylglycerol_kinase_sf"/>
</dbReference>
<evidence type="ECO:0000313" key="8">
    <source>
        <dbReference type="Proteomes" id="UP000001505"/>
    </source>
</evidence>
<dbReference type="AlphaFoldDB" id="D6YWK4"/>
<dbReference type="Pfam" id="PF20143">
    <property type="entry name" value="NAD_kinase_C"/>
    <property type="match status" value="1"/>
</dbReference>
<keyword evidence="8" id="KW-1185">Reference proteome</keyword>
<feature type="binding site" evidence="6">
    <location>
        <position position="164"/>
    </location>
    <ligand>
        <name>NAD(+)</name>
        <dbReference type="ChEBI" id="CHEBI:57540"/>
    </ligand>
</feature>
<dbReference type="Proteomes" id="UP000001505">
    <property type="component" value="Chromosome"/>
</dbReference>
<dbReference type="PANTHER" id="PTHR20275:SF0">
    <property type="entry name" value="NAD KINASE"/>
    <property type="match status" value="1"/>
</dbReference>
<organism evidence="7 8">
    <name type="scientific">Waddlia chondrophila (strain ATCC VR-1470 / WSU 86-1044)</name>
    <dbReference type="NCBI Taxonomy" id="716544"/>
    <lineage>
        <taxon>Bacteria</taxon>
        <taxon>Pseudomonadati</taxon>
        <taxon>Chlamydiota</taxon>
        <taxon>Chlamydiia</taxon>
        <taxon>Parachlamydiales</taxon>
        <taxon>Waddliaceae</taxon>
        <taxon>Waddlia</taxon>
    </lineage>
</organism>
<dbReference type="Pfam" id="PF01513">
    <property type="entry name" value="NAD_kinase"/>
    <property type="match status" value="1"/>
</dbReference>
<accession>D6YWK4</accession>
<dbReference type="GO" id="GO:0006741">
    <property type="term" value="P:NADP+ biosynthetic process"/>
    <property type="evidence" value="ECO:0007669"/>
    <property type="project" value="UniProtKB-UniRule"/>
</dbReference>
<dbReference type="OrthoDB" id="9774737at2"/>
<feature type="binding site" evidence="6">
    <location>
        <begin position="134"/>
        <end position="135"/>
    </location>
    <ligand>
        <name>NAD(+)</name>
        <dbReference type="ChEBI" id="CHEBI:57540"/>
    </ligand>
</feature>
<name>D6YWK4_WADCW</name>
<comment type="catalytic activity">
    <reaction evidence="5 6">
        <text>NAD(+) + ATP = ADP + NADP(+) + H(+)</text>
        <dbReference type="Rhea" id="RHEA:18629"/>
        <dbReference type="ChEBI" id="CHEBI:15378"/>
        <dbReference type="ChEBI" id="CHEBI:30616"/>
        <dbReference type="ChEBI" id="CHEBI:57540"/>
        <dbReference type="ChEBI" id="CHEBI:58349"/>
        <dbReference type="ChEBI" id="CHEBI:456216"/>
        <dbReference type="EC" id="2.7.1.23"/>
    </reaction>
</comment>
<keyword evidence="6" id="KW-0547">Nucleotide-binding</keyword>
<comment type="subcellular location">
    <subcellularLocation>
        <location evidence="6">Cytoplasm</location>
    </subcellularLocation>
</comment>
<evidence type="ECO:0000256" key="4">
    <source>
        <dbReference type="ARBA" id="ARBA00023027"/>
    </source>
</evidence>
<dbReference type="GO" id="GO:0051287">
    <property type="term" value="F:NAD binding"/>
    <property type="evidence" value="ECO:0007669"/>
    <property type="project" value="UniProtKB-ARBA"/>
</dbReference>
<protein>
    <recommendedName>
        <fullName evidence="6">NAD kinase</fullName>
        <ecNumber evidence="6">2.7.1.23</ecNumber>
    </recommendedName>
    <alternativeName>
        <fullName evidence="6">ATP-dependent NAD kinase</fullName>
    </alternativeName>
</protein>
<evidence type="ECO:0000256" key="2">
    <source>
        <dbReference type="ARBA" id="ARBA00022777"/>
    </source>
</evidence>
<keyword evidence="1 6" id="KW-0808">Transferase</keyword>
<evidence type="ECO:0000256" key="1">
    <source>
        <dbReference type="ARBA" id="ARBA00022679"/>
    </source>
</evidence>
<keyword evidence="3 6" id="KW-0521">NADP</keyword>
<feature type="binding site" evidence="6">
    <location>
        <position position="69"/>
    </location>
    <ligand>
        <name>NAD(+)</name>
        <dbReference type="ChEBI" id="CHEBI:57540"/>
    </ligand>
</feature>
<keyword evidence="6" id="KW-0963">Cytoplasm</keyword>
<proteinExistence type="inferred from homology"/>
<sequence>MHVFIYRNRLKSQSKNIALGIMEYLSSHGINIVMDNEDAEIFDTAPLSEIDPKKVDFSITLGGDGTILRAIHYFPELNAPILGINLGSLGFMADIPITEIYPSLQEVLKNNYQIQERIMMEGSAFKDEKCLAVNEITFHRAENSSLVDLAIHVDGIYLNTFAADGVIISTPCGSTAYSLAAGGPIITPELEAFALTPISPHTISNRPIVLMPNKEIQVQYISELKPIEVNADGLYQHKLKTGEVFHIRRSERMFRIICLPQNDYYSTLRTKLGWSGKLRP</sequence>
<reference evidence="7 8" key="1">
    <citation type="journal article" date="2010" name="PLoS ONE">
        <title>The Waddlia genome: a window into chlamydial biology.</title>
        <authorList>
            <person name="Bertelli C."/>
            <person name="Collyn F."/>
            <person name="Croxatto A."/>
            <person name="Ruckert C."/>
            <person name="Polkinghorne A."/>
            <person name="Kebbi-Beghdadi C."/>
            <person name="Goesmann A."/>
            <person name="Vaughan L."/>
            <person name="Greub G."/>
        </authorList>
    </citation>
    <scope>NUCLEOTIDE SEQUENCE [LARGE SCALE GENOMIC DNA]</scope>
    <source>
        <strain evidence="8">ATCC VR-1470 / WSU 86-1044</strain>
    </source>
</reference>
<comment type="cofactor">
    <cofactor evidence="6">
        <name>a divalent metal cation</name>
        <dbReference type="ChEBI" id="CHEBI:60240"/>
    </cofactor>
</comment>
<comment type="caution">
    <text evidence="6">Lacks conserved residue(s) required for the propagation of feature annotation.</text>
</comment>
<dbReference type="HAMAP" id="MF_00361">
    <property type="entry name" value="NAD_kinase"/>
    <property type="match status" value="1"/>
</dbReference>
<dbReference type="KEGG" id="wch:wcw_1158"/>
<dbReference type="PANTHER" id="PTHR20275">
    <property type="entry name" value="NAD KINASE"/>
    <property type="match status" value="1"/>
</dbReference>
<evidence type="ECO:0000256" key="5">
    <source>
        <dbReference type="ARBA" id="ARBA00047925"/>
    </source>
</evidence>